<sequence>MDENFFTEMRESADQEESGLWYSATLYARRVFRYNESQSLLHSSEEQEKWTEDIFYETRKRVIDEFADAFYLTRKEREYWDEMEEINPKPFIYRSTTDVQNLRDTYQFTMTITCLLIAVFLSGSFAGESEDKTDALIYSSKYGHKYAVATKLMAGCTFSLVIGFMMFLMTHIPVAIFSGLHGLDAPWYMVMPFSVMSVKAWQMLLLHTVVYMLGCILTGLLVMMLSLLLDKSMAAAGMVFTVIVCDLLGSVPTHMRVLSQICYLTPISVLLNSNVPDMRLTKLFGTYLISFQTGSLLYLLCGLLLVIVTVRIFRRRYCWKNDSGS</sequence>
<keyword evidence="1" id="KW-0812">Transmembrane</keyword>
<feature type="transmembrane region" description="Helical" evidence="1">
    <location>
        <begin position="148"/>
        <end position="168"/>
    </location>
</feature>
<evidence type="ECO:0000313" key="2">
    <source>
        <dbReference type="EMBL" id="SFQ13537.1"/>
    </source>
</evidence>
<dbReference type="PANTHER" id="PTHR37305:SF1">
    <property type="entry name" value="MEMBRANE PROTEIN"/>
    <property type="match status" value="1"/>
</dbReference>
<dbReference type="RefSeq" id="WP_074889461.1">
    <property type="nucleotide sequence ID" value="NZ_FOXO01000020.1"/>
</dbReference>
<dbReference type="OrthoDB" id="1700423at2"/>
<feature type="transmembrane region" description="Helical" evidence="1">
    <location>
        <begin position="174"/>
        <end position="191"/>
    </location>
</feature>
<name>A0A1I5W1R8_9FIRM</name>
<feature type="transmembrane region" description="Helical" evidence="1">
    <location>
        <begin position="233"/>
        <end position="250"/>
    </location>
</feature>
<accession>A0A1I5W1R8</accession>
<organism evidence="2 3">
    <name type="scientific">Butyrivibrio proteoclasticus</name>
    <dbReference type="NCBI Taxonomy" id="43305"/>
    <lineage>
        <taxon>Bacteria</taxon>
        <taxon>Bacillati</taxon>
        <taxon>Bacillota</taxon>
        <taxon>Clostridia</taxon>
        <taxon>Lachnospirales</taxon>
        <taxon>Lachnospiraceae</taxon>
        <taxon>Butyrivibrio</taxon>
    </lineage>
</organism>
<dbReference type="Proteomes" id="UP000182624">
    <property type="component" value="Unassembled WGS sequence"/>
</dbReference>
<dbReference type="PANTHER" id="PTHR37305">
    <property type="entry name" value="INTEGRAL MEMBRANE PROTEIN-RELATED"/>
    <property type="match status" value="1"/>
</dbReference>
<keyword evidence="1" id="KW-0472">Membrane</keyword>
<dbReference type="Pfam" id="PF12679">
    <property type="entry name" value="ABC2_membrane_2"/>
    <property type="match status" value="1"/>
</dbReference>
<feature type="transmembrane region" description="Helical" evidence="1">
    <location>
        <begin position="295"/>
        <end position="313"/>
    </location>
</feature>
<keyword evidence="3" id="KW-1185">Reference proteome</keyword>
<feature type="transmembrane region" description="Helical" evidence="1">
    <location>
        <begin position="203"/>
        <end position="227"/>
    </location>
</feature>
<reference evidence="3" key="1">
    <citation type="submission" date="2016-10" db="EMBL/GenBank/DDBJ databases">
        <authorList>
            <person name="Varghese N."/>
            <person name="Submissions S."/>
        </authorList>
    </citation>
    <scope>NUCLEOTIDE SEQUENCE [LARGE SCALE GENOMIC DNA]</scope>
    <source>
        <strain evidence="3">P18</strain>
    </source>
</reference>
<feature type="transmembrane region" description="Helical" evidence="1">
    <location>
        <begin position="106"/>
        <end position="127"/>
    </location>
</feature>
<gene>
    <name evidence="2" type="ORF">SAMN04487928_12025</name>
</gene>
<evidence type="ECO:0000256" key="1">
    <source>
        <dbReference type="SAM" id="Phobius"/>
    </source>
</evidence>
<protein>
    <submittedName>
        <fullName evidence="2">ABC-2 family transporter protein</fullName>
    </submittedName>
</protein>
<evidence type="ECO:0000313" key="3">
    <source>
        <dbReference type="Proteomes" id="UP000182624"/>
    </source>
</evidence>
<dbReference type="AlphaFoldDB" id="A0A1I5W1R8"/>
<proteinExistence type="predicted"/>
<dbReference type="EMBL" id="FOXO01000020">
    <property type="protein sequence ID" value="SFQ13537.1"/>
    <property type="molecule type" value="Genomic_DNA"/>
</dbReference>
<keyword evidence="1" id="KW-1133">Transmembrane helix</keyword>